<dbReference type="InterPro" id="IPR012337">
    <property type="entry name" value="RNaseH-like_sf"/>
</dbReference>
<evidence type="ECO:0000256" key="3">
    <source>
        <dbReference type="ARBA" id="ARBA00022801"/>
    </source>
</evidence>
<name>A0A0C3HS37_9VIBR</name>
<dbReference type="CDD" id="cd06127">
    <property type="entry name" value="DEDDh"/>
    <property type="match status" value="1"/>
</dbReference>
<dbReference type="SUPFAM" id="SSF53098">
    <property type="entry name" value="Ribonuclease H-like"/>
    <property type="match status" value="1"/>
</dbReference>
<dbReference type="GO" id="GO:0003677">
    <property type="term" value="F:DNA binding"/>
    <property type="evidence" value="ECO:0007669"/>
    <property type="project" value="InterPro"/>
</dbReference>
<dbReference type="SMART" id="SM00479">
    <property type="entry name" value="EXOIII"/>
    <property type="match status" value="1"/>
</dbReference>
<keyword evidence="4" id="KW-0269">Exonuclease</keyword>
<dbReference type="NCBIfam" id="TIGR00573">
    <property type="entry name" value="dnaq"/>
    <property type="match status" value="1"/>
</dbReference>
<dbReference type="GO" id="GO:0003887">
    <property type="term" value="F:DNA-directed DNA polymerase activity"/>
    <property type="evidence" value="ECO:0007669"/>
    <property type="project" value="UniProtKB-EC"/>
</dbReference>
<feature type="domain" description="Exonuclease" evidence="6">
    <location>
        <begin position="48"/>
        <end position="229"/>
    </location>
</feature>
<organism evidence="7 8">
    <name type="scientific">Vibrio mytili</name>
    <dbReference type="NCBI Taxonomy" id="50718"/>
    <lineage>
        <taxon>Bacteria</taxon>
        <taxon>Pseudomonadati</taxon>
        <taxon>Pseudomonadota</taxon>
        <taxon>Gammaproteobacteria</taxon>
        <taxon>Vibrionales</taxon>
        <taxon>Vibrionaceae</taxon>
        <taxon>Vibrio</taxon>
    </lineage>
</organism>
<dbReference type="NCBIfam" id="NF006602">
    <property type="entry name" value="PRK09146.1"/>
    <property type="match status" value="1"/>
</dbReference>
<evidence type="ECO:0000256" key="5">
    <source>
        <dbReference type="ARBA" id="ARBA00049244"/>
    </source>
</evidence>
<evidence type="ECO:0000313" key="8">
    <source>
        <dbReference type="Proteomes" id="UP000031977"/>
    </source>
</evidence>
<evidence type="ECO:0000259" key="6">
    <source>
        <dbReference type="SMART" id="SM00479"/>
    </source>
</evidence>
<dbReference type="AlphaFoldDB" id="A0A0C3HS37"/>
<comment type="catalytic activity">
    <reaction evidence="5">
        <text>DNA(n) + a 2'-deoxyribonucleoside 5'-triphosphate = DNA(n+1) + diphosphate</text>
        <dbReference type="Rhea" id="RHEA:22508"/>
        <dbReference type="Rhea" id="RHEA-COMP:17339"/>
        <dbReference type="Rhea" id="RHEA-COMP:17340"/>
        <dbReference type="ChEBI" id="CHEBI:33019"/>
        <dbReference type="ChEBI" id="CHEBI:61560"/>
        <dbReference type="ChEBI" id="CHEBI:173112"/>
        <dbReference type="EC" id="2.7.7.7"/>
    </reaction>
</comment>
<gene>
    <name evidence="7" type="ORF">SU60_10620</name>
</gene>
<dbReference type="RefSeq" id="WP_041155553.1">
    <property type="nucleotide sequence ID" value="NZ_CBCRVP010000005.1"/>
</dbReference>
<keyword evidence="2" id="KW-0540">Nuclease</keyword>
<proteinExistence type="predicted"/>
<dbReference type="GO" id="GO:0008408">
    <property type="term" value="F:3'-5' exonuclease activity"/>
    <property type="evidence" value="ECO:0007669"/>
    <property type="project" value="TreeGrafter"/>
</dbReference>
<comment type="caution">
    <text evidence="7">The sequence shown here is derived from an EMBL/GenBank/DDBJ whole genome shotgun (WGS) entry which is preliminary data.</text>
</comment>
<evidence type="ECO:0000313" key="7">
    <source>
        <dbReference type="EMBL" id="KIN11006.1"/>
    </source>
</evidence>
<dbReference type="PANTHER" id="PTHR30231:SF4">
    <property type="entry name" value="PROTEIN NEN2"/>
    <property type="match status" value="1"/>
</dbReference>
<dbReference type="STRING" id="50718.SU60_10620"/>
<dbReference type="Gene3D" id="3.30.420.10">
    <property type="entry name" value="Ribonuclease H-like superfamily/Ribonuclease H"/>
    <property type="match status" value="1"/>
</dbReference>
<dbReference type="EMBL" id="JXOK01000037">
    <property type="protein sequence ID" value="KIN11006.1"/>
    <property type="molecule type" value="Genomic_DNA"/>
</dbReference>
<protein>
    <recommendedName>
        <fullName evidence="1">DNA-directed DNA polymerase</fullName>
        <ecNumber evidence="1">2.7.7.7</ecNumber>
    </recommendedName>
</protein>
<evidence type="ECO:0000256" key="1">
    <source>
        <dbReference type="ARBA" id="ARBA00012417"/>
    </source>
</evidence>
<reference evidence="7 8" key="1">
    <citation type="submission" date="2015-01" db="EMBL/GenBank/DDBJ databases">
        <title>Draft genome of Vibrio mytili type strain CAIM 528.</title>
        <authorList>
            <person name="Gonzalez-Castillo A."/>
            <person name="Gomez-Gil B."/>
            <person name="Enciso-Ibarra J."/>
        </authorList>
    </citation>
    <scope>NUCLEOTIDE SEQUENCE [LARGE SCALE GENOMIC DNA]</scope>
    <source>
        <strain evidence="7 8">CAIM 528</strain>
    </source>
</reference>
<accession>A0A0C3HS37</accession>
<dbReference type="InterPro" id="IPR006054">
    <property type="entry name" value="DnaQ"/>
</dbReference>
<sequence length="239" mass="27786">MFKWLFEKPIIQWPAKFAQKRELANDDRLVAFYSTELPAPETPISEIEFVAMDFETTGLNPEKHDIITIGLVPFNLRRVFLRDSRHWKVRPKKQLKEDSVIIHGITHSDLIDAPDLSDILEELLPCLSGKIVVVHYRRIEREFLNNALKSRIGEGIEFPVVDTLKLEETIQHTRARNLWEKIKGKKPESVRLAQSRRRYGLPDYTPHHALTDAIATAELLQAQIAHHYDDSDPISHFWL</sequence>
<dbReference type="GO" id="GO:0005829">
    <property type="term" value="C:cytosol"/>
    <property type="evidence" value="ECO:0007669"/>
    <property type="project" value="TreeGrafter"/>
</dbReference>
<dbReference type="EC" id="2.7.7.7" evidence="1"/>
<dbReference type="PANTHER" id="PTHR30231">
    <property type="entry name" value="DNA POLYMERASE III SUBUNIT EPSILON"/>
    <property type="match status" value="1"/>
</dbReference>
<dbReference type="Proteomes" id="UP000031977">
    <property type="component" value="Unassembled WGS sequence"/>
</dbReference>
<evidence type="ECO:0000256" key="4">
    <source>
        <dbReference type="ARBA" id="ARBA00022839"/>
    </source>
</evidence>
<dbReference type="InterPro" id="IPR013520">
    <property type="entry name" value="Ribonucl_H"/>
</dbReference>
<keyword evidence="3" id="KW-0378">Hydrolase</keyword>
<keyword evidence="8" id="KW-1185">Reference proteome</keyword>
<evidence type="ECO:0000256" key="2">
    <source>
        <dbReference type="ARBA" id="ARBA00022722"/>
    </source>
</evidence>
<dbReference type="InterPro" id="IPR036397">
    <property type="entry name" value="RNaseH_sf"/>
</dbReference>
<dbReference type="GO" id="GO:0006260">
    <property type="term" value="P:DNA replication"/>
    <property type="evidence" value="ECO:0007669"/>
    <property type="project" value="InterPro"/>
</dbReference>
<dbReference type="Pfam" id="PF00929">
    <property type="entry name" value="RNase_T"/>
    <property type="match status" value="1"/>
</dbReference>